<evidence type="ECO:0008006" key="2">
    <source>
        <dbReference type="Google" id="ProtNLM"/>
    </source>
</evidence>
<dbReference type="EMBL" id="BARS01042736">
    <property type="protein sequence ID" value="GAG32020.1"/>
    <property type="molecule type" value="Genomic_DNA"/>
</dbReference>
<reference evidence="1" key="1">
    <citation type="journal article" date="2014" name="Front. Microbiol.">
        <title>High frequency of phylogenetically diverse reductive dehalogenase-homologous genes in deep subseafloor sedimentary metagenomes.</title>
        <authorList>
            <person name="Kawai M."/>
            <person name="Futagami T."/>
            <person name="Toyoda A."/>
            <person name="Takaki Y."/>
            <person name="Nishi S."/>
            <person name="Hori S."/>
            <person name="Arai W."/>
            <person name="Tsubouchi T."/>
            <person name="Morono Y."/>
            <person name="Uchiyama I."/>
            <person name="Ito T."/>
            <person name="Fujiyama A."/>
            <person name="Inagaki F."/>
            <person name="Takami H."/>
        </authorList>
    </citation>
    <scope>NUCLEOTIDE SEQUENCE</scope>
    <source>
        <strain evidence="1">Expedition CK06-06</strain>
    </source>
</reference>
<dbReference type="InterPro" id="IPR029044">
    <property type="entry name" value="Nucleotide-diphossugar_trans"/>
</dbReference>
<sequence>MTPAQFLAQYRPANLTTTHLNSGPMQSIENSLVSVVIPVVPGSHSLGQCLEKVVRQDFPNKEVIVVCAPGAADAASLPTRTKGV</sequence>
<proteinExistence type="predicted"/>
<gene>
    <name evidence="1" type="ORF">S01H1_64804</name>
</gene>
<dbReference type="AlphaFoldDB" id="X0WN28"/>
<dbReference type="Gene3D" id="3.90.550.10">
    <property type="entry name" value="Spore Coat Polysaccharide Biosynthesis Protein SpsA, Chain A"/>
    <property type="match status" value="1"/>
</dbReference>
<protein>
    <recommendedName>
        <fullName evidence="2">Glycosyltransferase 2-like domain-containing protein</fullName>
    </recommendedName>
</protein>
<feature type="non-terminal residue" evidence="1">
    <location>
        <position position="84"/>
    </location>
</feature>
<comment type="caution">
    <text evidence="1">The sequence shown here is derived from an EMBL/GenBank/DDBJ whole genome shotgun (WGS) entry which is preliminary data.</text>
</comment>
<dbReference type="SUPFAM" id="SSF53448">
    <property type="entry name" value="Nucleotide-diphospho-sugar transferases"/>
    <property type="match status" value="1"/>
</dbReference>
<accession>X0WN28</accession>
<name>X0WN28_9ZZZZ</name>
<organism evidence="1">
    <name type="scientific">marine sediment metagenome</name>
    <dbReference type="NCBI Taxonomy" id="412755"/>
    <lineage>
        <taxon>unclassified sequences</taxon>
        <taxon>metagenomes</taxon>
        <taxon>ecological metagenomes</taxon>
    </lineage>
</organism>
<evidence type="ECO:0000313" key="1">
    <source>
        <dbReference type="EMBL" id="GAG32020.1"/>
    </source>
</evidence>